<sequence>MNLKNIPHLERPREKALKNGIESLSDGELIAILLQSGTKGISVLELANQLLVQFGGLTSLLKAELNDLTLIKGIQKVKALELKVCYELANRLNQAKENKKKLVITSAKEVYMRYHLQVTNYCQEVFYVLFLNVKLQVLKEEKMFVGGSESSYVDLNLLFKKAIQWNAKKMICFHNHPSGDATPSQADFLLTQRMLHLGEFLQIKVLDHLILGKNQYYSLIEKKLYFIENEPLL</sequence>
<protein>
    <submittedName>
        <fullName evidence="9">DNA repair protein RadC</fullName>
    </submittedName>
</protein>
<dbReference type="PANTHER" id="PTHR30471:SF3">
    <property type="entry name" value="UPF0758 PROTEIN YEES-RELATED"/>
    <property type="match status" value="1"/>
</dbReference>
<evidence type="ECO:0000256" key="6">
    <source>
        <dbReference type="ARBA" id="ARBA00023049"/>
    </source>
</evidence>
<evidence type="ECO:0000313" key="9">
    <source>
        <dbReference type="EMBL" id="HIT16942.1"/>
    </source>
</evidence>
<dbReference type="GO" id="GO:0006508">
    <property type="term" value="P:proteolysis"/>
    <property type="evidence" value="ECO:0007669"/>
    <property type="project" value="UniProtKB-KW"/>
</dbReference>
<evidence type="ECO:0000256" key="3">
    <source>
        <dbReference type="ARBA" id="ARBA00022723"/>
    </source>
</evidence>
<dbReference type="InterPro" id="IPR025657">
    <property type="entry name" value="RadC_JAB"/>
</dbReference>
<dbReference type="Pfam" id="PF04002">
    <property type="entry name" value="RadC"/>
    <property type="match status" value="1"/>
</dbReference>
<name>A0A9D1G7T8_9FIRM</name>
<dbReference type="InterPro" id="IPR046778">
    <property type="entry name" value="UPF0758_N"/>
</dbReference>
<reference evidence="9" key="1">
    <citation type="submission" date="2020-10" db="EMBL/GenBank/DDBJ databases">
        <authorList>
            <person name="Gilroy R."/>
        </authorList>
    </citation>
    <scope>NUCLEOTIDE SEQUENCE</scope>
    <source>
        <strain evidence="9">14508</strain>
    </source>
</reference>
<evidence type="ECO:0000313" key="10">
    <source>
        <dbReference type="Proteomes" id="UP000886893"/>
    </source>
</evidence>
<dbReference type="Proteomes" id="UP000886893">
    <property type="component" value="Unassembled WGS sequence"/>
</dbReference>
<dbReference type="InterPro" id="IPR020891">
    <property type="entry name" value="UPF0758_CS"/>
</dbReference>
<dbReference type="NCBIfam" id="NF000642">
    <property type="entry name" value="PRK00024.1"/>
    <property type="match status" value="1"/>
</dbReference>
<feature type="domain" description="MPN" evidence="8">
    <location>
        <begin position="103"/>
        <end position="225"/>
    </location>
</feature>
<keyword evidence="3" id="KW-0479">Metal-binding</keyword>
<reference evidence="9" key="2">
    <citation type="journal article" date="2021" name="PeerJ">
        <title>Extensive microbial diversity within the chicken gut microbiome revealed by metagenomics and culture.</title>
        <authorList>
            <person name="Gilroy R."/>
            <person name="Ravi A."/>
            <person name="Getino M."/>
            <person name="Pursley I."/>
            <person name="Horton D.L."/>
            <person name="Alikhan N.F."/>
            <person name="Baker D."/>
            <person name="Gharbi K."/>
            <person name="Hall N."/>
            <person name="Watson M."/>
            <person name="Adriaenssens E.M."/>
            <person name="Foster-Nyarko E."/>
            <person name="Jarju S."/>
            <person name="Secka A."/>
            <person name="Antonio M."/>
            <person name="Oren A."/>
            <person name="Chaudhuri R.R."/>
            <person name="La Ragione R."/>
            <person name="Hildebrand F."/>
            <person name="Pallen M.J."/>
        </authorList>
    </citation>
    <scope>NUCLEOTIDE SEQUENCE</scope>
    <source>
        <strain evidence="9">14508</strain>
    </source>
</reference>
<dbReference type="NCBIfam" id="TIGR00608">
    <property type="entry name" value="radc"/>
    <property type="match status" value="1"/>
</dbReference>
<dbReference type="AlphaFoldDB" id="A0A9D1G7T8"/>
<evidence type="ECO:0000256" key="7">
    <source>
        <dbReference type="RuleBase" id="RU003797"/>
    </source>
</evidence>
<dbReference type="CDD" id="cd08071">
    <property type="entry name" value="MPN_DUF2466"/>
    <property type="match status" value="1"/>
</dbReference>
<dbReference type="PROSITE" id="PS50249">
    <property type="entry name" value="MPN"/>
    <property type="match status" value="1"/>
</dbReference>
<dbReference type="PROSITE" id="PS01302">
    <property type="entry name" value="UPF0758"/>
    <property type="match status" value="1"/>
</dbReference>
<evidence type="ECO:0000256" key="5">
    <source>
        <dbReference type="ARBA" id="ARBA00022833"/>
    </source>
</evidence>
<dbReference type="GO" id="GO:0008237">
    <property type="term" value="F:metallopeptidase activity"/>
    <property type="evidence" value="ECO:0007669"/>
    <property type="project" value="UniProtKB-KW"/>
</dbReference>
<dbReference type="InterPro" id="IPR001405">
    <property type="entry name" value="UPF0758"/>
</dbReference>
<dbReference type="InterPro" id="IPR037518">
    <property type="entry name" value="MPN"/>
</dbReference>
<organism evidence="9 10">
    <name type="scientific">Candidatus Caccosoma faecigallinarum</name>
    <dbReference type="NCBI Taxonomy" id="2840720"/>
    <lineage>
        <taxon>Bacteria</taxon>
        <taxon>Bacillati</taxon>
        <taxon>Bacillota</taxon>
        <taxon>Bacillota incertae sedis</taxon>
        <taxon>Candidatus Caccosoma</taxon>
    </lineage>
</organism>
<gene>
    <name evidence="9" type="primary">radC</name>
    <name evidence="9" type="ORF">IAD04_00995</name>
</gene>
<comment type="similarity">
    <text evidence="1 7">Belongs to the UPF0758 family.</text>
</comment>
<dbReference type="GO" id="GO:0046872">
    <property type="term" value="F:metal ion binding"/>
    <property type="evidence" value="ECO:0007669"/>
    <property type="project" value="UniProtKB-KW"/>
</dbReference>
<accession>A0A9D1G7T8</accession>
<dbReference type="Pfam" id="PF20582">
    <property type="entry name" value="UPF0758_N"/>
    <property type="match status" value="1"/>
</dbReference>
<proteinExistence type="inferred from homology"/>
<keyword evidence="5" id="KW-0862">Zinc</keyword>
<keyword evidence="6" id="KW-0482">Metalloprotease</keyword>
<dbReference type="PANTHER" id="PTHR30471">
    <property type="entry name" value="DNA REPAIR PROTEIN RADC"/>
    <property type="match status" value="1"/>
</dbReference>
<comment type="caution">
    <text evidence="9">The sequence shown here is derived from an EMBL/GenBank/DDBJ whole genome shotgun (WGS) entry which is preliminary data.</text>
</comment>
<evidence type="ECO:0000256" key="4">
    <source>
        <dbReference type="ARBA" id="ARBA00022801"/>
    </source>
</evidence>
<keyword evidence="2" id="KW-0645">Protease</keyword>
<evidence type="ECO:0000259" key="8">
    <source>
        <dbReference type="PROSITE" id="PS50249"/>
    </source>
</evidence>
<evidence type="ECO:0000256" key="2">
    <source>
        <dbReference type="ARBA" id="ARBA00022670"/>
    </source>
</evidence>
<keyword evidence="4" id="KW-0378">Hydrolase</keyword>
<dbReference type="EMBL" id="DVKI01000032">
    <property type="protein sequence ID" value="HIT16942.1"/>
    <property type="molecule type" value="Genomic_DNA"/>
</dbReference>
<dbReference type="Gene3D" id="3.40.140.10">
    <property type="entry name" value="Cytidine Deaminase, domain 2"/>
    <property type="match status" value="1"/>
</dbReference>
<evidence type="ECO:0000256" key="1">
    <source>
        <dbReference type="ARBA" id="ARBA00010243"/>
    </source>
</evidence>